<evidence type="ECO:0000256" key="2">
    <source>
        <dbReference type="ARBA" id="ARBA00022801"/>
    </source>
</evidence>
<dbReference type="EMBL" id="MZ394738">
    <property type="protein sequence ID" value="QWV59679.1"/>
    <property type="molecule type" value="Genomic_DNA"/>
</dbReference>
<dbReference type="KEGG" id="vg:5176518"/>
<keyword evidence="2" id="KW-0378">Hydrolase</keyword>
<dbReference type="GO" id="GO:0016787">
    <property type="term" value="F:hydrolase activity"/>
    <property type="evidence" value="ECO:0007669"/>
    <property type="project" value="UniProtKB-KW"/>
</dbReference>
<dbReference type="GO" id="GO:0004518">
    <property type="term" value="F:nuclease activity"/>
    <property type="evidence" value="ECO:0007669"/>
    <property type="project" value="UniProtKB-KW"/>
</dbReference>
<dbReference type="EMBL" id="KC960018">
    <property type="protein sequence ID" value="AGS47908.1"/>
    <property type="molecule type" value="Genomic_DNA"/>
</dbReference>
<reference evidence="6" key="5">
    <citation type="submission" date="2021-06" db="EMBL/GenBank/DDBJ databases">
        <authorList>
            <person name="Xiao Q."/>
            <person name="Zhang X.X."/>
            <person name="Tang M.J."/>
        </authorList>
    </citation>
    <scope>NUCLEOTIDE SEQUENCE</scope>
    <source>
        <strain evidence="6">QF4</strain>
    </source>
</reference>
<reference evidence="4" key="2">
    <citation type="submission" date="2006-07" db="EMBL/GenBank/DDBJ databases">
        <authorList>
            <person name="Zhang C.-X."/>
            <person name="Yang Z.-N."/>
            <person name="Ma X.-C."/>
            <person name="Xiao Q."/>
        </authorList>
    </citation>
    <scope>NUCLEOTIDE SEQUENCE</scope>
    <source>
        <strain evidence="4">A1</strain>
    </source>
</reference>
<gene>
    <name evidence="6" type="ORF">QF4000093</name>
    <name evidence="5" type="ORF">wdlz-06GM63</name>
</gene>
<reference evidence="4 7" key="3">
    <citation type="journal article" date="2007" name="Virology">
        <title>Genome sequence and organization of a nucleopolyhedrovirus that infects the tea looper caterpillar, Ectropis obliqua.</title>
        <authorList>
            <person name="Ma X.C."/>
            <person name="Shang J.Y."/>
            <person name="Yang Z.N."/>
            <person name="Bao Y.Y."/>
            <person name="Xiao Q."/>
            <person name="Zhang C.X."/>
        </authorList>
    </citation>
    <scope>NUCLEOTIDE SEQUENCE [LARGE SCALE GENOMIC DNA]</scope>
    <source>
        <strain evidence="4 7">A1</strain>
    </source>
</reference>
<sequence>MYINVKNVMCKVDFVQKRVNCESYNGVPLLVHIFKQYDASAEWQNLHQYPGLASSMVLPKIAASSCVQIVKFDVGTTGFTTTIHALDVKLYYVHHRYGKHFVYGLVPAIVSLQNDLELYTGAPIFNNKNNLISFVTDSFLSDINELIVPVTSESHRMQGMFCVTGCVKVFSKDDDIVDLNNGHINIFVKQWPKYVEIFVMYNGFTMSYVKLVCKFAANVLIV</sequence>
<evidence type="ECO:0000313" key="7">
    <source>
        <dbReference type="Proteomes" id="UP000214344"/>
    </source>
</evidence>
<comment type="catalytic activity">
    <reaction evidence="3">
        <text>2',3'-cGAMP + H2O = Gp(2'-5')Ap(3') + H(+)</text>
        <dbReference type="Rhea" id="RHEA:59472"/>
        <dbReference type="ChEBI" id="CHEBI:15377"/>
        <dbReference type="ChEBI" id="CHEBI:15378"/>
        <dbReference type="ChEBI" id="CHEBI:143093"/>
        <dbReference type="ChEBI" id="CHEBI:143098"/>
    </reaction>
    <physiologicalReaction direction="left-to-right" evidence="3">
        <dbReference type="Rhea" id="RHEA:59473"/>
    </physiologicalReaction>
</comment>
<dbReference type="OrthoDB" id="17275at10239"/>
<evidence type="ECO:0000313" key="6">
    <source>
        <dbReference type="EMBL" id="QWV59679.1"/>
    </source>
</evidence>
<evidence type="ECO:0000313" key="4">
    <source>
        <dbReference type="EMBL" id="ABI35735.1"/>
    </source>
</evidence>
<dbReference type="Pfam" id="PF04766">
    <property type="entry name" value="Baculo_p26"/>
    <property type="match status" value="1"/>
</dbReference>
<protein>
    <submittedName>
        <fullName evidence="5">Protein p26</fullName>
    </submittedName>
    <submittedName>
        <fullName evidence="4">p26-b</fullName>
    </submittedName>
</protein>
<organism evidence="4 7">
    <name type="scientific">Ectropis obliqua nucleopolyhedrovirus</name>
    <dbReference type="NCBI Taxonomy" id="59376"/>
    <lineage>
        <taxon>Viruses</taxon>
        <taxon>Viruses incertae sedis</taxon>
        <taxon>Naldaviricetes</taxon>
        <taxon>Lefavirales</taxon>
        <taxon>Baculoviridae</taxon>
        <taxon>Alphabaculovirus</taxon>
        <taxon>Alphabaculovirus ecobliquae</taxon>
    </lineage>
</organism>
<reference evidence="4 7" key="1">
    <citation type="journal article" date="2006" name="J. Microbiol.">
        <title>Morphological, phylogenetic and biological characteristics of Ectropis obliqua single-nucleocapsid nucleopolyhedrovirus.</title>
        <authorList>
            <person name="Ma X.C."/>
            <person name="Xu H.J."/>
            <person name="Tang M.J."/>
            <person name="Xiao Q."/>
            <person name="Hong J."/>
            <person name="Zhang C.X."/>
        </authorList>
    </citation>
    <scope>NUCLEOTIDE SEQUENCE [LARGE SCALE GENOMIC DNA]</scope>
    <source>
        <strain evidence="4 7">A1</strain>
    </source>
</reference>
<reference evidence="5" key="4">
    <citation type="submission" date="2013-04" db="EMBL/GenBank/DDBJ databases">
        <authorList>
            <person name="Chen J."/>
            <person name="Hu Y."/>
            <person name="Yin Y."/>
            <person name="Wang B."/>
            <person name="Zhu Y."/>
        </authorList>
    </citation>
    <scope>NUCLEOTIDE SEQUENCE</scope>
    <source>
        <strain evidence="5">Unioasis 1</strain>
    </source>
</reference>
<keyword evidence="7" id="KW-1185">Reference proteome</keyword>
<evidence type="ECO:0000256" key="1">
    <source>
        <dbReference type="ARBA" id="ARBA00022722"/>
    </source>
</evidence>
<dbReference type="RefSeq" id="YP_874245.1">
    <property type="nucleotide sequence ID" value="NC_008586.1"/>
</dbReference>
<dbReference type="InterPro" id="IPR006853">
    <property type="entry name" value="Poxin_vir"/>
</dbReference>
<keyword evidence="1" id="KW-0540">Nuclease</keyword>
<evidence type="ECO:0000313" key="5">
    <source>
        <dbReference type="EMBL" id="AGS47908.1"/>
    </source>
</evidence>
<proteinExistence type="predicted"/>
<dbReference type="EMBL" id="DQ837165">
    <property type="protein sequence ID" value="ABI35735.1"/>
    <property type="molecule type" value="Genomic_DNA"/>
</dbReference>
<name>A0EYV5_9ABAC</name>
<accession>A0EYV5</accession>
<dbReference type="Proteomes" id="UP000214344">
    <property type="component" value="Segment"/>
</dbReference>
<evidence type="ECO:0000256" key="3">
    <source>
        <dbReference type="ARBA" id="ARBA00023932"/>
    </source>
</evidence>